<keyword evidence="2" id="KW-1185">Reference proteome</keyword>
<dbReference type="AlphaFoldDB" id="A0A9Q1K479"/>
<dbReference type="GO" id="GO:0003676">
    <property type="term" value="F:nucleic acid binding"/>
    <property type="evidence" value="ECO:0007669"/>
    <property type="project" value="InterPro"/>
</dbReference>
<accession>A0A9Q1K479</accession>
<name>A0A9Q1K479_9CARY</name>
<dbReference type="InterPro" id="IPR036875">
    <property type="entry name" value="Znf_CCHC_sf"/>
</dbReference>
<sequence>MDVDGAVMGNDGLEREPTVYVLCGRELEECGDRKVTYVGGSRKCIVVKEGTGHRGGAENGNGDYMHLKNDRQMLMTVEGDMDMRMVFKGNEEHGYLYVGENDRLTRRGHKDGAACEGCTHSCLCVMGGELEYGGDGGVTYELMHPMETHNMRIVDAKAGRVVGGDDLDDDYDRCILPPLMGDSRGIKSRRCSKCSEGGHTRRTCRNLRADFDANYEGDAVEVEDLLDEFSAIHRQVRPRNMEMVQTSFETVVYAL</sequence>
<reference evidence="1" key="1">
    <citation type="submission" date="2022-04" db="EMBL/GenBank/DDBJ databases">
        <title>Carnegiea gigantea Genome sequencing and assembly v2.</title>
        <authorList>
            <person name="Copetti D."/>
            <person name="Sanderson M.J."/>
            <person name="Burquez A."/>
            <person name="Wojciechowski M.F."/>
        </authorList>
    </citation>
    <scope>NUCLEOTIDE SEQUENCE</scope>
    <source>
        <strain evidence="1">SGP5-SGP5p</strain>
        <tissue evidence="1">Aerial part</tissue>
    </source>
</reference>
<dbReference type="SUPFAM" id="SSF57756">
    <property type="entry name" value="Retrovirus zinc finger-like domains"/>
    <property type="match status" value="1"/>
</dbReference>
<evidence type="ECO:0000313" key="1">
    <source>
        <dbReference type="EMBL" id="KAJ8436478.1"/>
    </source>
</evidence>
<evidence type="ECO:0008006" key="3">
    <source>
        <dbReference type="Google" id="ProtNLM"/>
    </source>
</evidence>
<protein>
    <recommendedName>
        <fullName evidence="3">CCHC-type domain-containing protein</fullName>
    </recommendedName>
</protein>
<dbReference type="Proteomes" id="UP001153076">
    <property type="component" value="Unassembled WGS sequence"/>
</dbReference>
<organism evidence="1 2">
    <name type="scientific">Carnegiea gigantea</name>
    <dbReference type="NCBI Taxonomy" id="171969"/>
    <lineage>
        <taxon>Eukaryota</taxon>
        <taxon>Viridiplantae</taxon>
        <taxon>Streptophyta</taxon>
        <taxon>Embryophyta</taxon>
        <taxon>Tracheophyta</taxon>
        <taxon>Spermatophyta</taxon>
        <taxon>Magnoliopsida</taxon>
        <taxon>eudicotyledons</taxon>
        <taxon>Gunneridae</taxon>
        <taxon>Pentapetalae</taxon>
        <taxon>Caryophyllales</taxon>
        <taxon>Cactineae</taxon>
        <taxon>Cactaceae</taxon>
        <taxon>Cactoideae</taxon>
        <taxon>Echinocereeae</taxon>
        <taxon>Carnegiea</taxon>
    </lineage>
</organism>
<dbReference type="OrthoDB" id="1938144at2759"/>
<evidence type="ECO:0000313" key="2">
    <source>
        <dbReference type="Proteomes" id="UP001153076"/>
    </source>
</evidence>
<proteinExistence type="predicted"/>
<gene>
    <name evidence="1" type="ORF">Cgig2_000463</name>
</gene>
<dbReference type="GO" id="GO:0008270">
    <property type="term" value="F:zinc ion binding"/>
    <property type="evidence" value="ECO:0007669"/>
    <property type="project" value="InterPro"/>
</dbReference>
<dbReference type="EMBL" id="JAKOGI010000341">
    <property type="protein sequence ID" value="KAJ8436478.1"/>
    <property type="molecule type" value="Genomic_DNA"/>
</dbReference>
<comment type="caution">
    <text evidence="1">The sequence shown here is derived from an EMBL/GenBank/DDBJ whole genome shotgun (WGS) entry which is preliminary data.</text>
</comment>